<proteinExistence type="predicted"/>
<keyword evidence="2" id="KW-1185">Reference proteome</keyword>
<dbReference type="EMBL" id="CP097506">
    <property type="protein sequence ID" value="URD95980.1"/>
    <property type="molecule type" value="Genomic_DNA"/>
</dbReference>
<gene>
    <name evidence="1" type="ORF">MUK42_36517</name>
</gene>
<accession>A0A9E7FG24</accession>
<dbReference type="AlphaFoldDB" id="A0A9E7FG24"/>
<protein>
    <submittedName>
        <fullName evidence="1">Uncharacterized protein</fullName>
    </submittedName>
</protein>
<name>A0A9E7FG24_9LILI</name>
<sequence length="77" mass="8232">MIPPGLILRFCCTAKSLRFPKLQRFTISAGTPTLSSSSVKGQPMNSANLVNAPMGSSNISSYFKNSTLPGVCVFSFQ</sequence>
<dbReference type="Proteomes" id="UP001055439">
    <property type="component" value="Chromosome 4"/>
</dbReference>
<reference evidence="1" key="1">
    <citation type="submission" date="2022-05" db="EMBL/GenBank/DDBJ databases">
        <title>The Musa troglodytarum L. genome provides insights into the mechanism of non-climacteric behaviour and enrichment of carotenoids.</title>
        <authorList>
            <person name="Wang J."/>
        </authorList>
    </citation>
    <scope>NUCLEOTIDE SEQUENCE</scope>
    <source>
        <tissue evidence="1">Leaf</tissue>
    </source>
</reference>
<organism evidence="1 2">
    <name type="scientific">Musa troglodytarum</name>
    <name type="common">fe'i banana</name>
    <dbReference type="NCBI Taxonomy" id="320322"/>
    <lineage>
        <taxon>Eukaryota</taxon>
        <taxon>Viridiplantae</taxon>
        <taxon>Streptophyta</taxon>
        <taxon>Embryophyta</taxon>
        <taxon>Tracheophyta</taxon>
        <taxon>Spermatophyta</taxon>
        <taxon>Magnoliopsida</taxon>
        <taxon>Liliopsida</taxon>
        <taxon>Zingiberales</taxon>
        <taxon>Musaceae</taxon>
        <taxon>Musa</taxon>
    </lineage>
</organism>
<evidence type="ECO:0000313" key="1">
    <source>
        <dbReference type="EMBL" id="URD95980.1"/>
    </source>
</evidence>
<evidence type="ECO:0000313" key="2">
    <source>
        <dbReference type="Proteomes" id="UP001055439"/>
    </source>
</evidence>